<dbReference type="PROSITE" id="PS50109">
    <property type="entry name" value="HIS_KIN"/>
    <property type="match status" value="1"/>
</dbReference>
<dbReference type="InterPro" id="IPR005467">
    <property type="entry name" value="His_kinase_dom"/>
</dbReference>
<keyword evidence="8" id="KW-1133">Transmembrane helix</keyword>
<dbReference type="GO" id="GO:0004721">
    <property type="term" value="F:phosphoprotein phosphatase activity"/>
    <property type="evidence" value="ECO:0007669"/>
    <property type="project" value="TreeGrafter"/>
</dbReference>
<evidence type="ECO:0000256" key="8">
    <source>
        <dbReference type="SAM" id="Phobius"/>
    </source>
</evidence>
<dbReference type="SMART" id="SM00388">
    <property type="entry name" value="HisKA"/>
    <property type="match status" value="1"/>
</dbReference>
<dbReference type="CDD" id="cd00082">
    <property type="entry name" value="HisKA"/>
    <property type="match status" value="1"/>
</dbReference>
<dbReference type="GO" id="GO:0000155">
    <property type="term" value="F:phosphorelay sensor kinase activity"/>
    <property type="evidence" value="ECO:0007669"/>
    <property type="project" value="InterPro"/>
</dbReference>
<evidence type="ECO:0000256" key="7">
    <source>
        <dbReference type="ARBA" id="ARBA00023012"/>
    </source>
</evidence>
<dbReference type="InterPro" id="IPR036097">
    <property type="entry name" value="HisK_dim/P_sf"/>
</dbReference>
<dbReference type="EC" id="2.7.13.3" evidence="3"/>
<keyword evidence="4" id="KW-0597">Phosphoprotein</keyword>
<dbReference type="InterPro" id="IPR050351">
    <property type="entry name" value="BphY/WalK/GraS-like"/>
</dbReference>
<keyword evidence="8" id="KW-0812">Transmembrane</keyword>
<comment type="catalytic activity">
    <reaction evidence="1">
        <text>ATP + protein L-histidine = ADP + protein N-phospho-L-histidine.</text>
        <dbReference type="EC" id="2.7.13.3"/>
    </reaction>
</comment>
<evidence type="ECO:0000256" key="6">
    <source>
        <dbReference type="ARBA" id="ARBA00022777"/>
    </source>
</evidence>
<organism evidence="10 11">
    <name type="scientific">Candidatus Anaerostipes excrementavium</name>
    <dbReference type="NCBI Taxonomy" id="2838463"/>
    <lineage>
        <taxon>Bacteria</taxon>
        <taxon>Bacillati</taxon>
        <taxon>Bacillota</taxon>
        <taxon>Clostridia</taxon>
        <taxon>Lachnospirales</taxon>
        <taxon>Lachnospiraceae</taxon>
        <taxon>Anaerostipes</taxon>
    </lineage>
</organism>
<reference evidence="10" key="2">
    <citation type="submission" date="2021-04" db="EMBL/GenBank/DDBJ databases">
        <authorList>
            <person name="Gilroy R."/>
        </authorList>
    </citation>
    <scope>NUCLEOTIDE SEQUENCE</scope>
    <source>
        <strain evidence="10">CHK191-13928</strain>
    </source>
</reference>
<keyword evidence="5" id="KW-0808">Transferase</keyword>
<name>A0A9D2BA69_9FIRM</name>
<evidence type="ECO:0000256" key="5">
    <source>
        <dbReference type="ARBA" id="ARBA00022679"/>
    </source>
</evidence>
<dbReference type="SUPFAM" id="SSF47384">
    <property type="entry name" value="Homodimeric domain of signal transducing histidine kinase"/>
    <property type="match status" value="1"/>
</dbReference>
<dbReference type="EMBL" id="DXEM01000025">
    <property type="protein sequence ID" value="HIX67904.1"/>
    <property type="molecule type" value="Genomic_DNA"/>
</dbReference>
<dbReference type="SMART" id="SM00387">
    <property type="entry name" value="HATPase_c"/>
    <property type="match status" value="1"/>
</dbReference>
<evidence type="ECO:0000313" key="11">
    <source>
        <dbReference type="Proteomes" id="UP000886721"/>
    </source>
</evidence>
<dbReference type="Pfam" id="PF00512">
    <property type="entry name" value="HisKA"/>
    <property type="match status" value="1"/>
</dbReference>
<gene>
    <name evidence="10" type="ORF">H9735_07265</name>
</gene>
<comment type="subcellular location">
    <subcellularLocation>
        <location evidence="2">Membrane</location>
    </subcellularLocation>
</comment>
<keyword evidence="8" id="KW-0472">Membrane</keyword>
<keyword evidence="6 10" id="KW-0418">Kinase</keyword>
<dbReference type="Proteomes" id="UP000886721">
    <property type="component" value="Unassembled WGS sequence"/>
</dbReference>
<sequence>MYRLRKGSGIVIWLVLLCIILLISVIALGIKVFVMRKAAKEICMELSEKLMSDTNTLISISTEDKIMCCLANNINLQLKELRKRRLHFQQGDIELKNAITNISHDLRTPLTAISSYLDLLDKTEQSEKSERYIEIIRSRTEALSQLTEELFRYSVITSPECEMKVQPVVVNRVLEESILGFYAALQEKNITPNINITGKRIVRNLDQASLSRIFSNLLNNAIKYSDGNLDIILDDNGKITFSNTASDMTEVQVERLFDRFYTLENARKSTGLGLSIARILTLQMNGTITAEYKEGKLYIYLLLPCEEVPASFKR</sequence>
<dbReference type="GO" id="GO:0016036">
    <property type="term" value="P:cellular response to phosphate starvation"/>
    <property type="evidence" value="ECO:0007669"/>
    <property type="project" value="TreeGrafter"/>
</dbReference>
<dbReference type="Gene3D" id="1.10.287.130">
    <property type="match status" value="1"/>
</dbReference>
<dbReference type="GO" id="GO:0005886">
    <property type="term" value="C:plasma membrane"/>
    <property type="evidence" value="ECO:0007669"/>
    <property type="project" value="TreeGrafter"/>
</dbReference>
<dbReference type="InterPro" id="IPR003594">
    <property type="entry name" value="HATPase_dom"/>
</dbReference>
<feature type="domain" description="Histidine kinase" evidence="9">
    <location>
        <begin position="101"/>
        <end position="307"/>
    </location>
</feature>
<accession>A0A9D2BA69</accession>
<evidence type="ECO:0000256" key="1">
    <source>
        <dbReference type="ARBA" id="ARBA00000085"/>
    </source>
</evidence>
<evidence type="ECO:0000259" key="9">
    <source>
        <dbReference type="PROSITE" id="PS50109"/>
    </source>
</evidence>
<dbReference type="Pfam" id="PF02518">
    <property type="entry name" value="HATPase_c"/>
    <property type="match status" value="1"/>
</dbReference>
<dbReference type="InterPro" id="IPR036890">
    <property type="entry name" value="HATPase_C_sf"/>
</dbReference>
<keyword evidence="7" id="KW-0902">Two-component regulatory system</keyword>
<evidence type="ECO:0000256" key="4">
    <source>
        <dbReference type="ARBA" id="ARBA00022553"/>
    </source>
</evidence>
<evidence type="ECO:0000256" key="3">
    <source>
        <dbReference type="ARBA" id="ARBA00012438"/>
    </source>
</evidence>
<reference evidence="10" key="1">
    <citation type="journal article" date="2021" name="PeerJ">
        <title>Extensive microbial diversity within the chicken gut microbiome revealed by metagenomics and culture.</title>
        <authorList>
            <person name="Gilroy R."/>
            <person name="Ravi A."/>
            <person name="Getino M."/>
            <person name="Pursley I."/>
            <person name="Horton D.L."/>
            <person name="Alikhan N.F."/>
            <person name="Baker D."/>
            <person name="Gharbi K."/>
            <person name="Hall N."/>
            <person name="Watson M."/>
            <person name="Adriaenssens E.M."/>
            <person name="Foster-Nyarko E."/>
            <person name="Jarju S."/>
            <person name="Secka A."/>
            <person name="Antonio M."/>
            <person name="Oren A."/>
            <person name="Chaudhuri R.R."/>
            <person name="La Ragione R."/>
            <person name="Hildebrand F."/>
            <person name="Pallen M.J."/>
        </authorList>
    </citation>
    <scope>NUCLEOTIDE SEQUENCE</scope>
    <source>
        <strain evidence="10">CHK191-13928</strain>
    </source>
</reference>
<comment type="caution">
    <text evidence="10">The sequence shown here is derived from an EMBL/GenBank/DDBJ whole genome shotgun (WGS) entry which is preliminary data.</text>
</comment>
<dbReference type="Gene3D" id="3.30.565.10">
    <property type="entry name" value="Histidine kinase-like ATPase, C-terminal domain"/>
    <property type="match status" value="1"/>
</dbReference>
<feature type="transmembrane region" description="Helical" evidence="8">
    <location>
        <begin position="12"/>
        <end position="34"/>
    </location>
</feature>
<proteinExistence type="predicted"/>
<dbReference type="AlphaFoldDB" id="A0A9D2BA69"/>
<dbReference type="InterPro" id="IPR003661">
    <property type="entry name" value="HisK_dim/P_dom"/>
</dbReference>
<dbReference type="PANTHER" id="PTHR45453">
    <property type="entry name" value="PHOSPHATE REGULON SENSOR PROTEIN PHOR"/>
    <property type="match status" value="1"/>
</dbReference>
<dbReference type="PANTHER" id="PTHR45453:SF1">
    <property type="entry name" value="PHOSPHATE REGULON SENSOR PROTEIN PHOR"/>
    <property type="match status" value="1"/>
</dbReference>
<dbReference type="SUPFAM" id="SSF55874">
    <property type="entry name" value="ATPase domain of HSP90 chaperone/DNA topoisomerase II/histidine kinase"/>
    <property type="match status" value="1"/>
</dbReference>
<evidence type="ECO:0000313" key="10">
    <source>
        <dbReference type="EMBL" id="HIX67904.1"/>
    </source>
</evidence>
<protein>
    <recommendedName>
        <fullName evidence="3">histidine kinase</fullName>
        <ecNumber evidence="3">2.7.13.3</ecNumber>
    </recommendedName>
</protein>
<evidence type="ECO:0000256" key="2">
    <source>
        <dbReference type="ARBA" id="ARBA00004370"/>
    </source>
</evidence>